<dbReference type="InterPro" id="IPR017853">
    <property type="entry name" value="GH"/>
</dbReference>
<dbReference type="EMBL" id="LDOU01000006">
    <property type="protein sequence ID" value="KLV10630.1"/>
    <property type="molecule type" value="Genomic_DNA"/>
</dbReference>
<keyword evidence="2" id="KW-0326">Glycosidase</keyword>
<dbReference type="CDD" id="cd00551">
    <property type="entry name" value="AmyAc_family"/>
    <property type="match status" value="1"/>
</dbReference>
<dbReference type="AlphaFoldDB" id="A0A0J1HG71"/>
<dbReference type="PATRIC" id="fig|320778.3.peg.1273"/>
<proteinExistence type="predicted"/>
<dbReference type="Gene3D" id="3.20.20.80">
    <property type="entry name" value="Glycosidases"/>
    <property type="match status" value="2"/>
</dbReference>
<comment type="caution">
    <text evidence="2">The sequence shown here is derived from an EMBL/GenBank/DDBJ whole genome shotgun (WGS) entry which is preliminary data.</text>
</comment>
<organism evidence="2 3">
    <name type="scientific">Photobacterium ganghwense</name>
    <dbReference type="NCBI Taxonomy" id="320778"/>
    <lineage>
        <taxon>Bacteria</taxon>
        <taxon>Pseudomonadati</taxon>
        <taxon>Pseudomonadota</taxon>
        <taxon>Gammaproteobacteria</taxon>
        <taxon>Vibrionales</taxon>
        <taxon>Vibrionaceae</taxon>
        <taxon>Photobacterium</taxon>
    </lineage>
</organism>
<dbReference type="STRING" id="320778.ABT57_05910"/>
<dbReference type="PANTHER" id="PTHR10357:SF228">
    <property type="entry name" value="PUTATIVE-RELATED"/>
    <property type="match status" value="1"/>
</dbReference>
<dbReference type="InterPro" id="IPR006047">
    <property type="entry name" value="GH13_cat_dom"/>
</dbReference>
<dbReference type="SUPFAM" id="SSF51445">
    <property type="entry name" value="(Trans)glycosidases"/>
    <property type="match status" value="1"/>
</dbReference>
<dbReference type="GO" id="GO:0009313">
    <property type="term" value="P:oligosaccharide catabolic process"/>
    <property type="evidence" value="ECO:0007669"/>
    <property type="project" value="TreeGrafter"/>
</dbReference>
<reference evidence="2 3" key="1">
    <citation type="submission" date="2015-05" db="EMBL/GenBank/DDBJ databases">
        <title>Photobacterium galathea sp. nov.</title>
        <authorList>
            <person name="Machado H."/>
            <person name="Gram L."/>
        </authorList>
    </citation>
    <scope>NUCLEOTIDE SEQUENCE [LARGE SCALE GENOMIC DNA]</scope>
    <source>
        <strain evidence="2 3">DSM 22954</strain>
    </source>
</reference>
<gene>
    <name evidence="2" type="ORF">ABT57_05910</name>
</gene>
<dbReference type="Gene3D" id="2.60.40.3620">
    <property type="match status" value="1"/>
</dbReference>
<evidence type="ECO:0000313" key="3">
    <source>
        <dbReference type="Proteomes" id="UP000035909"/>
    </source>
</evidence>
<name>A0A0J1HG71_9GAMM</name>
<evidence type="ECO:0000259" key="1">
    <source>
        <dbReference type="SMART" id="SM00642"/>
    </source>
</evidence>
<dbReference type="Pfam" id="PF00128">
    <property type="entry name" value="Alpha-amylase"/>
    <property type="match status" value="2"/>
</dbReference>
<dbReference type="OrthoDB" id="9805159at2"/>
<dbReference type="PANTHER" id="PTHR10357">
    <property type="entry name" value="ALPHA-AMYLASE FAMILY MEMBER"/>
    <property type="match status" value="1"/>
</dbReference>
<dbReference type="GO" id="GO:0004556">
    <property type="term" value="F:alpha-amylase activity"/>
    <property type="evidence" value="ECO:0007669"/>
    <property type="project" value="TreeGrafter"/>
</dbReference>
<dbReference type="SMART" id="SM00642">
    <property type="entry name" value="Aamy"/>
    <property type="match status" value="1"/>
</dbReference>
<dbReference type="Proteomes" id="UP000035909">
    <property type="component" value="Unassembled WGS sequence"/>
</dbReference>
<dbReference type="RefSeq" id="WP_047884802.1">
    <property type="nucleotide sequence ID" value="NZ_CP071326.1"/>
</dbReference>
<sequence>MTIAATLSTCSVAATASLPDSSAQQTQTVSSAYACQPDMMTRADNLRIYQIMVESFVDGDKAVGHGTGYGTSHHHGDLQGIINSLDYIQSLGMNAIWLTPVFESLPMEGQDHWADRLDATGYFASNYFAIDPRFGTLEQAKTLVDQAHAKGMYVFFDGVFGHHKGNVVPSPTGKLPVGESNPVSYPESLPFYQEVATYWIKTLKIDGWRLDQAYQVPPEAWREIRKSVDDASQSVTYQNHEGKQVHPLGYMVAEIWNNENYITQHGYGTNMQPALCSSFDFPVRYRLVETFAVNENGNGGKGGEWLNEGMALHRLYPEHAKPNLMLGNHDLVRFGDLLERGYLATPADEQYWARHKAALSFLAAYTGPITLYYGEEIGDEVADYAAKVYQDCAVQGLCDDHVARSSAKIDGLTVTLEQRQQDLKAYVSALMSVRAKHPALSQGKRTNLIATATAYIDHKQADNDKGVNEAVLYAVSTMDAASTVDLPVAGSGSEGVLTDLISGEQFQAKEGYYHIPLKGFEARFLLIEKPAASGVKLTTQAEMSLSGQGFMAQCDNPTVSDAGPMSETLYVVGDFTDSGWKHKDHRQYAYKGNGVYQAVIEEQAGAYRMQYAAKDWTPQFTADGLTLKAGEEGTLKRGGYGKDTAVTLPESGKYVWSLKFSVTGEPETVMVSKCPDAL</sequence>
<evidence type="ECO:0000313" key="2">
    <source>
        <dbReference type="EMBL" id="KLV10630.1"/>
    </source>
</evidence>
<keyword evidence="3" id="KW-1185">Reference proteome</keyword>
<protein>
    <submittedName>
        <fullName evidence="2">Glycosidase</fullName>
    </submittedName>
</protein>
<accession>A0A0J1HG71</accession>
<feature type="domain" description="Glycosyl hydrolase family 13 catalytic" evidence="1">
    <location>
        <begin position="50"/>
        <end position="413"/>
    </location>
</feature>
<keyword evidence="2" id="KW-0378">Hydrolase</keyword>